<dbReference type="OrthoDB" id="9801426at2"/>
<dbReference type="EMBL" id="QHHQ01000002">
    <property type="protein sequence ID" value="RAI02168.1"/>
    <property type="molecule type" value="Genomic_DNA"/>
</dbReference>
<dbReference type="AlphaFoldDB" id="A0A8B2NV30"/>
<sequence>MKISLCNEVLRERPFAEQCALAAALGYDGLEVAPFTLSDDPARIPAAERARLKRLAADAGVPVTGLHWLLSAPAGLSITNGGADVVARTRAHILSMVELCADLGGTVLVHGSPGQRQLADAPSPEAGRMVAADHFASAGDAAERAGVLYLVEPLAPSLTDYINTIEEAARVVESVASPGLATMLDCAAVAGGECESAAILAERWLPSGVLRHIHLNDRALGGPGQGEDRFMPLLAALARGGYDGIAAIEPFIYSPDGPTCAARSIGYVRGLIETLGDAS</sequence>
<protein>
    <submittedName>
        <fullName evidence="2">Sugar phosphate isomerase/epimerase</fullName>
    </submittedName>
</protein>
<dbReference type="RefSeq" id="WP_111345554.1">
    <property type="nucleotide sequence ID" value="NZ_QHHQ01000002.1"/>
</dbReference>
<dbReference type="InterPro" id="IPR013022">
    <property type="entry name" value="Xyl_isomerase-like_TIM-brl"/>
</dbReference>
<dbReference type="Proteomes" id="UP000249590">
    <property type="component" value="Unassembled WGS sequence"/>
</dbReference>
<dbReference type="SUPFAM" id="SSF51658">
    <property type="entry name" value="Xylose isomerase-like"/>
    <property type="match status" value="1"/>
</dbReference>
<evidence type="ECO:0000259" key="1">
    <source>
        <dbReference type="Pfam" id="PF01261"/>
    </source>
</evidence>
<dbReference type="Gene3D" id="3.20.20.150">
    <property type="entry name" value="Divalent-metal-dependent TIM barrel enzymes"/>
    <property type="match status" value="1"/>
</dbReference>
<name>A0A8B2NV30_9HYPH</name>
<dbReference type="PANTHER" id="PTHR12110:SF21">
    <property type="entry name" value="XYLOSE ISOMERASE-LIKE TIM BARREL DOMAIN-CONTAINING PROTEIN"/>
    <property type="match status" value="1"/>
</dbReference>
<keyword evidence="3" id="KW-1185">Reference proteome</keyword>
<evidence type="ECO:0000313" key="3">
    <source>
        <dbReference type="Proteomes" id="UP000249590"/>
    </source>
</evidence>
<evidence type="ECO:0000313" key="2">
    <source>
        <dbReference type="EMBL" id="RAI02168.1"/>
    </source>
</evidence>
<reference evidence="2 3" key="1">
    <citation type="submission" date="2018-05" db="EMBL/GenBank/DDBJ databases">
        <title>Acuticoccus sediminis sp. nov., isolated from deep-sea sediment of Indian Ocean.</title>
        <authorList>
            <person name="Liu X."/>
            <person name="Lai Q."/>
            <person name="Du Y."/>
            <person name="Sun F."/>
            <person name="Zhang X."/>
            <person name="Wang S."/>
            <person name="Shao Z."/>
        </authorList>
    </citation>
    <scope>NUCLEOTIDE SEQUENCE [LARGE SCALE GENOMIC DNA]</scope>
    <source>
        <strain evidence="2 3">PTG4-2</strain>
    </source>
</reference>
<dbReference type="PANTHER" id="PTHR12110">
    <property type="entry name" value="HYDROXYPYRUVATE ISOMERASE"/>
    <property type="match status" value="1"/>
</dbReference>
<gene>
    <name evidence="2" type="ORF">DLJ53_12440</name>
</gene>
<dbReference type="GO" id="GO:0016853">
    <property type="term" value="F:isomerase activity"/>
    <property type="evidence" value="ECO:0007669"/>
    <property type="project" value="UniProtKB-KW"/>
</dbReference>
<accession>A0A8B2NV30</accession>
<dbReference type="InterPro" id="IPR036237">
    <property type="entry name" value="Xyl_isomerase-like_sf"/>
</dbReference>
<dbReference type="Pfam" id="PF01261">
    <property type="entry name" value="AP_endonuc_2"/>
    <property type="match status" value="1"/>
</dbReference>
<keyword evidence="2" id="KW-0413">Isomerase</keyword>
<dbReference type="InterPro" id="IPR050312">
    <property type="entry name" value="IolE/XylAMocC-like"/>
</dbReference>
<proteinExistence type="predicted"/>
<organism evidence="2 3">
    <name type="scientific">Acuticoccus sediminis</name>
    <dbReference type="NCBI Taxonomy" id="2184697"/>
    <lineage>
        <taxon>Bacteria</taxon>
        <taxon>Pseudomonadati</taxon>
        <taxon>Pseudomonadota</taxon>
        <taxon>Alphaproteobacteria</taxon>
        <taxon>Hyphomicrobiales</taxon>
        <taxon>Amorphaceae</taxon>
        <taxon>Acuticoccus</taxon>
    </lineage>
</organism>
<feature type="domain" description="Xylose isomerase-like TIM barrel" evidence="1">
    <location>
        <begin position="20"/>
        <end position="265"/>
    </location>
</feature>
<comment type="caution">
    <text evidence="2">The sequence shown here is derived from an EMBL/GenBank/DDBJ whole genome shotgun (WGS) entry which is preliminary data.</text>
</comment>